<organism evidence="2 3">
    <name type="scientific">Austropuccinia psidii MF-1</name>
    <dbReference type="NCBI Taxonomy" id="1389203"/>
    <lineage>
        <taxon>Eukaryota</taxon>
        <taxon>Fungi</taxon>
        <taxon>Dikarya</taxon>
        <taxon>Basidiomycota</taxon>
        <taxon>Pucciniomycotina</taxon>
        <taxon>Pucciniomycetes</taxon>
        <taxon>Pucciniales</taxon>
        <taxon>Sphaerophragmiaceae</taxon>
        <taxon>Austropuccinia</taxon>
    </lineage>
</organism>
<feature type="region of interest" description="Disordered" evidence="1">
    <location>
        <begin position="98"/>
        <end position="155"/>
    </location>
</feature>
<gene>
    <name evidence="2" type="ORF">O181_127791</name>
</gene>
<evidence type="ECO:0000256" key="1">
    <source>
        <dbReference type="SAM" id="MobiDB-lite"/>
    </source>
</evidence>
<dbReference type="Proteomes" id="UP000765509">
    <property type="component" value="Unassembled WGS sequence"/>
</dbReference>
<evidence type="ECO:0000313" key="2">
    <source>
        <dbReference type="EMBL" id="MBW0588076.1"/>
    </source>
</evidence>
<comment type="caution">
    <text evidence="2">The sequence shown here is derived from an EMBL/GenBank/DDBJ whole genome shotgun (WGS) entry which is preliminary data.</text>
</comment>
<proteinExistence type="predicted"/>
<evidence type="ECO:0000313" key="3">
    <source>
        <dbReference type="Proteomes" id="UP000765509"/>
    </source>
</evidence>
<protein>
    <submittedName>
        <fullName evidence="2">Uncharacterized protein</fullName>
    </submittedName>
</protein>
<sequence length="155" mass="17520">MTSKHIKWVIMKLIIQFYLRKELTLPQQASVDIYKDSHSAYNNALQLKGVPDPFRPVGELHEFLTDCEKILGPSQYLQIAQWMASIEGEENHDALDTRMVEKQPSTAQASAKNSPSGQQKQFQREKAATSSIQGQRKTTSHQTLQPGLQHSKNST</sequence>
<keyword evidence="3" id="KW-1185">Reference proteome</keyword>
<dbReference type="EMBL" id="AVOT02129157">
    <property type="protein sequence ID" value="MBW0588076.1"/>
    <property type="molecule type" value="Genomic_DNA"/>
</dbReference>
<feature type="compositionally biased region" description="Polar residues" evidence="1">
    <location>
        <begin position="128"/>
        <end position="155"/>
    </location>
</feature>
<reference evidence="2" key="1">
    <citation type="submission" date="2021-03" db="EMBL/GenBank/DDBJ databases">
        <title>Draft genome sequence of rust myrtle Austropuccinia psidii MF-1, a brazilian biotype.</title>
        <authorList>
            <person name="Quecine M.C."/>
            <person name="Pachon D.M.R."/>
            <person name="Bonatelli M.L."/>
            <person name="Correr F.H."/>
            <person name="Franceschini L.M."/>
            <person name="Leite T.F."/>
            <person name="Margarido G.R.A."/>
            <person name="Almeida C.A."/>
            <person name="Ferrarezi J.A."/>
            <person name="Labate C.A."/>
        </authorList>
    </citation>
    <scope>NUCLEOTIDE SEQUENCE</scope>
    <source>
        <strain evidence="2">MF-1</strain>
    </source>
</reference>
<accession>A0A9Q3KWW3</accession>
<feature type="compositionally biased region" description="Polar residues" evidence="1">
    <location>
        <begin position="103"/>
        <end position="121"/>
    </location>
</feature>
<dbReference type="AlphaFoldDB" id="A0A9Q3KWW3"/>
<name>A0A9Q3KWW3_9BASI</name>